<dbReference type="EMBL" id="CACRXK020001697">
    <property type="protein sequence ID" value="CAB3990643.1"/>
    <property type="molecule type" value="Genomic_DNA"/>
</dbReference>
<dbReference type="Pfam" id="PF00752">
    <property type="entry name" value="XPG_N"/>
    <property type="match status" value="1"/>
</dbReference>
<keyword evidence="3" id="KW-0460">Magnesium</keyword>
<dbReference type="PANTHER" id="PTHR11081:SF9">
    <property type="entry name" value="FLAP ENDONUCLEASE 1"/>
    <property type="match status" value="1"/>
</dbReference>
<keyword evidence="2" id="KW-0255">Endonuclease</keyword>
<keyword evidence="1" id="KW-0479">Metal-binding</keyword>
<dbReference type="InterPro" id="IPR006085">
    <property type="entry name" value="XPG_DNA_repair_N"/>
</dbReference>
<dbReference type="SMART" id="SM00484">
    <property type="entry name" value="XPGI"/>
    <property type="match status" value="1"/>
</dbReference>
<dbReference type="Pfam" id="PF00867">
    <property type="entry name" value="XPG_I"/>
    <property type="match status" value="1"/>
</dbReference>
<dbReference type="OrthoDB" id="5972718at2759"/>
<evidence type="ECO:0000256" key="2">
    <source>
        <dbReference type="ARBA" id="ARBA00022759"/>
    </source>
</evidence>
<feature type="domain" description="XPG-I" evidence="4">
    <location>
        <begin position="108"/>
        <end position="176"/>
    </location>
</feature>
<evidence type="ECO:0000313" key="6">
    <source>
        <dbReference type="Proteomes" id="UP001152795"/>
    </source>
</evidence>
<evidence type="ECO:0000256" key="1">
    <source>
        <dbReference type="ARBA" id="ARBA00022723"/>
    </source>
</evidence>
<gene>
    <name evidence="5" type="ORF">PACLA_8A081706</name>
</gene>
<dbReference type="GO" id="GO:0004527">
    <property type="term" value="F:exonuclease activity"/>
    <property type="evidence" value="ECO:0007669"/>
    <property type="project" value="UniProtKB-KW"/>
</dbReference>
<dbReference type="AlphaFoldDB" id="A0A7D9HUA5"/>
<dbReference type="GO" id="GO:0046872">
    <property type="term" value="F:metal ion binding"/>
    <property type="evidence" value="ECO:0007669"/>
    <property type="project" value="UniProtKB-KW"/>
</dbReference>
<reference evidence="5" key="1">
    <citation type="submission" date="2020-04" db="EMBL/GenBank/DDBJ databases">
        <authorList>
            <person name="Alioto T."/>
            <person name="Alioto T."/>
            <person name="Gomez Garrido J."/>
        </authorList>
    </citation>
    <scope>NUCLEOTIDE SEQUENCE</scope>
    <source>
        <strain evidence="5">A484AB</strain>
    </source>
</reference>
<dbReference type="GO" id="GO:0017108">
    <property type="term" value="F:5'-flap endonuclease activity"/>
    <property type="evidence" value="ECO:0007669"/>
    <property type="project" value="TreeGrafter"/>
</dbReference>
<evidence type="ECO:0000256" key="3">
    <source>
        <dbReference type="ARBA" id="ARBA00022842"/>
    </source>
</evidence>
<evidence type="ECO:0000259" key="4">
    <source>
        <dbReference type="SMART" id="SM00484"/>
    </source>
</evidence>
<dbReference type="PANTHER" id="PTHR11081">
    <property type="entry name" value="FLAP ENDONUCLEASE FAMILY MEMBER"/>
    <property type="match status" value="1"/>
</dbReference>
<keyword evidence="6" id="KW-1185">Reference proteome</keyword>
<protein>
    <submittedName>
        <fullName evidence="5">Exonuclease 1</fullName>
    </submittedName>
</protein>
<name>A0A7D9HUA5_PARCT</name>
<accession>A0A7D9HUA5</accession>
<organism evidence="5 6">
    <name type="scientific">Paramuricea clavata</name>
    <name type="common">Red gorgonian</name>
    <name type="synonym">Violescent sea-whip</name>
    <dbReference type="NCBI Taxonomy" id="317549"/>
    <lineage>
        <taxon>Eukaryota</taxon>
        <taxon>Metazoa</taxon>
        <taxon>Cnidaria</taxon>
        <taxon>Anthozoa</taxon>
        <taxon>Octocorallia</taxon>
        <taxon>Malacalcyonacea</taxon>
        <taxon>Plexauridae</taxon>
        <taxon>Paramuricea</taxon>
    </lineage>
</organism>
<dbReference type="Gene3D" id="3.40.50.1010">
    <property type="entry name" value="5'-nuclease"/>
    <property type="match status" value="1"/>
</dbReference>
<keyword evidence="5" id="KW-0378">Hydrolase</keyword>
<dbReference type="PRINTS" id="PR00853">
    <property type="entry name" value="XPGRADSUPER"/>
</dbReference>
<dbReference type="InterPro" id="IPR006084">
    <property type="entry name" value="XPG/Rad2"/>
</dbReference>
<dbReference type="SUPFAM" id="SSF88723">
    <property type="entry name" value="PIN domain-like"/>
    <property type="match status" value="1"/>
</dbReference>
<dbReference type="InterPro" id="IPR029060">
    <property type="entry name" value="PIN-like_dom_sf"/>
</dbReference>
<keyword evidence="5" id="KW-0269">Exonuclease</keyword>
<dbReference type="InterPro" id="IPR006086">
    <property type="entry name" value="XPG-I_dom"/>
</dbReference>
<dbReference type="Gene3D" id="1.10.150.20">
    <property type="entry name" value="5' to 3' exonuclease, C-terminal subdomain"/>
    <property type="match status" value="1"/>
</dbReference>
<comment type="caution">
    <text evidence="5">The sequence shown here is derived from an EMBL/GenBank/DDBJ whole genome shotgun (WGS) entry which is preliminary data.</text>
</comment>
<dbReference type="Proteomes" id="UP001152795">
    <property type="component" value="Unassembled WGS sequence"/>
</dbReference>
<keyword evidence="5" id="KW-0540">Nuclease</keyword>
<sequence length="233" mass="25842">MRATNLSVAHAYCRVLPSAIVAIAIVEFVRIFSSHIQLLQDSGVVPFIVFDGLPLQAKDKETARRRSERQEHLAEAQKQDIGDRKRNKLLSQSAEITYDVVECIKLCLCQGIKYLVSPYESDAQIAFLLKHGYADFAVTEDSDLLVYGCEKVVVKLALSGEGEYFELNKVLGGLKVTMPQFVQGCIAAGCDYLKNICGVGINKAFTFVKSGQLFLELKKRVLQICMKGGLQML</sequence>
<proteinExistence type="predicted"/>
<evidence type="ECO:0000313" key="5">
    <source>
        <dbReference type="EMBL" id="CAB3990643.1"/>
    </source>
</evidence>